<dbReference type="InterPro" id="IPR058352">
    <property type="entry name" value="DUF8039"/>
</dbReference>
<dbReference type="AlphaFoldDB" id="A0A4U6TQZ8"/>
<proteinExistence type="predicted"/>
<protein>
    <recommendedName>
        <fullName evidence="2">DUF8039 domain-containing protein</fullName>
    </recommendedName>
</protein>
<dbReference type="Gramene" id="TKW03443">
    <property type="protein sequence ID" value="TKW03443"/>
    <property type="gene ID" value="SEVIR_7G023800v2"/>
</dbReference>
<dbReference type="EMBL" id="CM016558">
    <property type="protein sequence ID" value="TKW03443.1"/>
    <property type="molecule type" value="Genomic_DNA"/>
</dbReference>
<accession>A0A4U6TQZ8</accession>
<evidence type="ECO:0000259" key="2">
    <source>
        <dbReference type="Pfam" id="PF26133"/>
    </source>
</evidence>
<evidence type="ECO:0000256" key="1">
    <source>
        <dbReference type="SAM" id="MobiDB-lite"/>
    </source>
</evidence>
<dbReference type="PANTHER" id="PTHR33018:SF34">
    <property type="entry name" value="OS02G0472350 PROTEIN"/>
    <property type="match status" value="1"/>
</dbReference>
<dbReference type="Pfam" id="PF26133">
    <property type="entry name" value="DUF8039"/>
    <property type="match status" value="1"/>
</dbReference>
<organism evidence="3 4">
    <name type="scientific">Setaria viridis</name>
    <name type="common">Green bristlegrass</name>
    <name type="synonym">Setaria italica subsp. viridis</name>
    <dbReference type="NCBI Taxonomy" id="4556"/>
    <lineage>
        <taxon>Eukaryota</taxon>
        <taxon>Viridiplantae</taxon>
        <taxon>Streptophyta</taxon>
        <taxon>Embryophyta</taxon>
        <taxon>Tracheophyta</taxon>
        <taxon>Spermatophyta</taxon>
        <taxon>Magnoliopsida</taxon>
        <taxon>Liliopsida</taxon>
        <taxon>Poales</taxon>
        <taxon>Poaceae</taxon>
        <taxon>PACMAD clade</taxon>
        <taxon>Panicoideae</taxon>
        <taxon>Panicodae</taxon>
        <taxon>Paniceae</taxon>
        <taxon>Cenchrinae</taxon>
        <taxon>Setaria</taxon>
    </lineage>
</organism>
<dbReference type="PANTHER" id="PTHR33018">
    <property type="entry name" value="OS10G0338966 PROTEIN-RELATED"/>
    <property type="match status" value="1"/>
</dbReference>
<reference evidence="3" key="1">
    <citation type="submission" date="2019-03" db="EMBL/GenBank/DDBJ databases">
        <title>WGS assembly of Setaria viridis.</title>
        <authorList>
            <person name="Huang P."/>
            <person name="Jenkins J."/>
            <person name="Grimwood J."/>
            <person name="Barry K."/>
            <person name="Healey A."/>
            <person name="Mamidi S."/>
            <person name="Sreedasyam A."/>
            <person name="Shu S."/>
            <person name="Feldman M."/>
            <person name="Wu J."/>
            <person name="Yu Y."/>
            <person name="Chen C."/>
            <person name="Johnson J."/>
            <person name="Rokhsar D."/>
            <person name="Baxter I."/>
            <person name="Schmutz J."/>
            <person name="Brutnell T."/>
            <person name="Kellogg E."/>
        </authorList>
    </citation>
    <scope>NUCLEOTIDE SEQUENCE [LARGE SCALE GENOMIC DNA]</scope>
</reference>
<feature type="region of interest" description="Disordered" evidence="1">
    <location>
        <begin position="161"/>
        <end position="191"/>
    </location>
</feature>
<evidence type="ECO:0000313" key="3">
    <source>
        <dbReference type="EMBL" id="TKW03443.1"/>
    </source>
</evidence>
<feature type="region of interest" description="Disordered" evidence="1">
    <location>
        <begin position="263"/>
        <end position="286"/>
    </location>
</feature>
<gene>
    <name evidence="3" type="ORF">SEVIR_7G023800v2</name>
</gene>
<evidence type="ECO:0000313" key="4">
    <source>
        <dbReference type="Proteomes" id="UP000298652"/>
    </source>
</evidence>
<dbReference type="Proteomes" id="UP000298652">
    <property type="component" value="Chromosome 7"/>
</dbReference>
<name>A0A4U6TQZ8_SETVI</name>
<keyword evidence="4" id="KW-1185">Reference proteome</keyword>
<sequence length="511" mass="57778">MLESKVQAQEQRMMDEINRRVAHAVAELAQSEALPIPNTASPSQRLLSSCASTGVPDAQTPRLPVEEQRFPMDAITQRTSCELHAPVGNLTIKVAYGSALATLVGQSSHGMEIPPHYASVCVEQIVDSQYEGLELDLPGGDGKNTLADALHGIILCGSLKEPAPPLKKSRAPPPKQRQRKKKTKEPEVTRKERWEAMSHVEQWAEIQREASEWFKKQAKEKKAREMEPPPVSQRDLNFFIKMEEGAKKRIPLLSNYERALVKAHEKDKRKGKSSSSGPIPDLSHLSKKDAQRVKAMPLDQQANVLKLMEETGLGLDECIGQVRKLSTKMYAFHQWYMMASADSREMIGMKVKLIHFHGEGEKVLWLDFKDIYEVYHHDALDVSLISAWTCHREAYLHVGFMDPSVVNQQQIQLVPEKTFAEVYNFLDKQTFKDFILLLYNFKSGGVPRSARHARLVIILDLYLYAKEERVAAICEGLIGFIMDEVVNPKGEFYYDGRQLDTLISNTTTGRL</sequence>
<feature type="domain" description="DUF8039" evidence="2">
    <location>
        <begin position="71"/>
        <end position="155"/>
    </location>
</feature>